<name>A0A382K1Q1_9ZZZZ</name>
<proteinExistence type="predicted"/>
<keyword evidence="1" id="KW-1133">Transmembrane helix</keyword>
<protein>
    <submittedName>
        <fullName evidence="2">Uncharacterized protein</fullName>
    </submittedName>
</protein>
<evidence type="ECO:0000256" key="1">
    <source>
        <dbReference type="SAM" id="Phobius"/>
    </source>
</evidence>
<feature type="non-terminal residue" evidence="2">
    <location>
        <position position="122"/>
    </location>
</feature>
<keyword evidence="1" id="KW-0812">Transmembrane</keyword>
<gene>
    <name evidence="2" type="ORF">METZ01_LOCUS270599</name>
</gene>
<keyword evidence="1" id="KW-0472">Membrane</keyword>
<reference evidence="2" key="1">
    <citation type="submission" date="2018-05" db="EMBL/GenBank/DDBJ databases">
        <authorList>
            <person name="Lanie J.A."/>
            <person name="Ng W.-L."/>
            <person name="Kazmierczak K.M."/>
            <person name="Andrzejewski T.M."/>
            <person name="Davidsen T.M."/>
            <person name="Wayne K.J."/>
            <person name="Tettelin H."/>
            <person name="Glass J.I."/>
            <person name="Rusch D."/>
            <person name="Podicherti R."/>
            <person name="Tsui H.-C.T."/>
            <person name="Winkler M.E."/>
        </authorList>
    </citation>
    <scope>NUCLEOTIDE SEQUENCE</scope>
</reference>
<accession>A0A382K1Q1</accession>
<feature type="transmembrane region" description="Helical" evidence="1">
    <location>
        <begin position="12"/>
        <end position="36"/>
    </location>
</feature>
<organism evidence="2">
    <name type="scientific">marine metagenome</name>
    <dbReference type="NCBI Taxonomy" id="408172"/>
    <lineage>
        <taxon>unclassified sequences</taxon>
        <taxon>metagenomes</taxon>
        <taxon>ecological metagenomes</taxon>
    </lineage>
</organism>
<dbReference type="AlphaFoldDB" id="A0A382K1Q1"/>
<evidence type="ECO:0000313" key="2">
    <source>
        <dbReference type="EMBL" id="SVC17745.1"/>
    </source>
</evidence>
<sequence length="122" mass="13926">LDDIKRKLYSDLIELGIVLAFFFMIITIYVPSAIWVEEATAAEDARFNIQTVHDVEYFYKILTDSYEENGLWAMNIVNAVRDSVMADSTYLGERAFELAGESVDVLIPEGYDVEFDTTFGFL</sequence>
<dbReference type="EMBL" id="UINC01077538">
    <property type="protein sequence ID" value="SVC17745.1"/>
    <property type="molecule type" value="Genomic_DNA"/>
</dbReference>
<feature type="non-terminal residue" evidence="2">
    <location>
        <position position="1"/>
    </location>
</feature>